<evidence type="ECO:0000259" key="12">
    <source>
        <dbReference type="PROSITE" id="PS51186"/>
    </source>
</evidence>
<dbReference type="EC" id="2.3.1.257" evidence="4"/>
<evidence type="ECO:0000256" key="2">
    <source>
        <dbReference type="ARBA" id="ARBA00004496"/>
    </source>
</evidence>
<evidence type="ECO:0000256" key="10">
    <source>
        <dbReference type="ARBA" id="ARBA00047821"/>
    </source>
</evidence>
<proteinExistence type="inferred from homology"/>
<accession>A0A9P5U7R2</accession>
<evidence type="ECO:0000256" key="3">
    <source>
        <dbReference type="ARBA" id="ARBA00008870"/>
    </source>
</evidence>
<dbReference type="InterPro" id="IPR000182">
    <property type="entry name" value="GNAT_dom"/>
</dbReference>
<keyword evidence="9" id="KW-0012">Acyltransferase</keyword>
<reference evidence="13" key="1">
    <citation type="submission" date="2020-11" db="EMBL/GenBank/DDBJ databases">
        <authorList>
            <consortium name="DOE Joint Genome Institute"/>
            <person name="Ahrendt S."/>
            <person name="Riley R."/>
            <person name="Andreopoulos W."/>
            <person name="Labutti K."/>
            <person name="Pangilinan J."/>
            <person name="Ruiz-Duenas F.J."/>
            <person name="Barrasa J.M."/>
            <person name="Sanchez-Garcia M."/>
            <person name="Camarero S."/>
            <person name="Miyauchi S."/>
            <person name="Serrano A."/>
            <person name="Linde D."/>
            <person name="Babiker R."/>
            <person name="Drula E."/>
            <person name="Ayuso-Fernandez I."/>
            <person name="Pacheco R."/>
            <person name="Padilla G."/>
            <person name="Ferreira P."/>
            <person name="Barriuso J."/>
            <person name="Kellner H."/>
            <person name="Castanera R."/>
            <person name="Alfaro M."/>
            <person name="Ramirez L."/>
            <person name="Pisabarro A.G."/>
            <person name="Kuo A."/>
            <person name="Tritt A."/>
            <person name="Lipzen A."/>
            <person name="He G."/>
            <person name="Yan M."/>
            <person name="Ng V."/>
            <person name="Cullen D."/>
            <person name="Martin F."/>
            <person name="Rosso M.-N."/>
            <person name="Henrissat B."/>
            <person name="Hibbett D."/>
            <person name="Martinez A.T."/>
            <person name="Grigoriev I.V."/>
        </authorList>
    </citation>
    <scope>NUCLEOTIDE SEQUENCE</scope>
    <source>
        <strain evidence="13">AH 40177</strain>
    </source>
</reference>
<dbReference type="InterPro" id="IPR039949">
    <property type="entry name" value="NAA40"/>
</dbReference>
<dbReference type="PANTHER" id="PTHR20531:SF1">
    <property type="entry name" value="N-ALPHA-ACETYLTRANSFERASE 40"/>
    <property type="match status" value="1"/>
</dbReference>
<dbReference type="GO" id="GO:1990189">
    <property type="term" value="F:protein N-terminal-serine acetyltransferase activity"/>
    <property type="evidence" value="ECO:0007669"/>
    <property type="project" value="UniProtKB-EC"/>
</dbReference>
<evidence type="ECO:0000256" key="1">
    <source>
        <dbReference type="ARBA" id="ARBA00004123"/>
    </source>
</evidence>
<dbReference type="GO" id="GO:0010485">
    <property type="term" value="F:histone H4 acetyltransferase activity"/>
    <property type="evidence" value="ECO:0007669"/>
    <property type="project" value="InterPro"/>
</dbReference>
<comment type="similarity">
    <text evidence="3">Belongs to the acetyltransferase family. NAA40 subfamily.</text>
</comment>
<evidence type="ECO:0000256" key="4">
    <source>
        <dbReference type="ARBA" id="ARBA00012950"/>
    </source>
</evidence>
<keyword evidence="14" id="KW-1185">Reference proteome</keyword>
<dbReference type="OrthoDB" id="424551at2759"/>
<dbReference type="PANTHER" id="PTHR20531">
    <property type="entry name" value="N-ALPHA-ACETYLTRANSFERASE 40"/>
    <property type="match status" value="1"/>
</dbReference>
<evidence type="ECO:0000256" key="9">
    <source>
        <dbReference type="ARBA" id="ARBA00023315"/>
    </source>
</evidence>
<organism evidence="13 14">
    <name type="scientific">Rhodocollybia butyracea</name>
    <dbReference type="NCBI Taxonomy" id="206335"/>
    <lineage>
        <taxon>Eukaryota</taxon>
        <taxon>Fungi</taxon>
        <taxon>Dikarya</taxon>
        <taxon>Basidiomycota</taxon>
        <taxon>Agaricomycotina</taxon>
        <taxon>Agaricomycetes</taxon>
        <taxon>Agaricomycetidae</taxon>
        <taxon>Agaricales</taxon>
        <taxon>Marasmiineae</taxon>
        <taxon>Omphalotaceae</taxon>
        <taxon>Rhodocollybia</taxon>
    </lineage>
</organism>
<keyword evidence="8" id="KW-0539">Nucleus</keyword>
<gene>
    <name evidence="13" type="ORF">BDP27DRAFT_1265414</name>
</gene>
<protein>
    <recommendedName>
        <fullName evidence="5">N-alpha-acetyltransferase 40</fullName>
        <ecNumber evidence="4">2.3.1.257</ecNumber>
    </recommendedName>
</protein>
<comment type="caution">
    <text evidence="13">The sequence shown here is derived from an EMBL/GenBank/DDBJ whole genome shotgun (WGS) entry which is preliminary data.</text>
</comment>
<dbReference type="GO" id="GO:0005737">
    <property type="term" value="C:cytoplasm"/>
    <property type="evidence" value="ECO:0007669"/>
    <property type="project" value="UniProtKB-SubCell"/>
</dbReference>
<dbReference type="Gene3D" id="3.40.630.30">
    <property type="match status" value="1"/>
</dbReference>
<comment type="catalytic activity">
    <reaction evidence="11">
        <text>N-terminal L-seryl-[histone H4] + acetyl-CoA = N-terminal N(alpha)-acetyl-L-seryl-[histone H4] + CoA + H(+)</text>
        <dbReference type="Rhea" id="RHEA:50596"/>
        <dbReference type="Rhea" id="RHEA-COMP:12740"/>
        <dbReference type="Rhea" id="RHEA-COMP:12743"/>
        <dbReference type="ChEBI" id="CHEBI:15378"/>
        <dbReference type="ChEBI" id="CHEBI:57287"/>
        <dbReference type="ChEBI" id="CHEBI:57288"/>
        <dbReference type="ChEBI" id="CHEBI:64738"/>
        <dbReference type="ChEBI" id="CHEBI:83690"/>
        <dbReference type="EC" id="2.3.1.257"/>
    </reaction>
</comment>
<evidence type="ECO:0000256" key="7">
    <source>
        <dbReference type="ARBA" id="ARBA00022679"/>
    </source>
</evidence>
<keyword evidence="6" id="KW-0963">Cytoplasm</keyword>
<evidence type="ECO:0000256" key="8">
    <source>
        <dbReference type="ARBA" id="ARBA00023242"/>
    </source>
</evidence>
<comment type="subcellular location">
    <subcellularLocation>
        <location evidence="2">Cytoplasm</location>
    </subcellularLocation>
    <subcellularLocation>
        <location evidence="1">Nucleus</location>
    </subcellularLocation>
</comment>
<evidence type="ECO:0000256" key="11">
    <source>
        <dbReference type="ARBA" id="ARBA00049524"/>
    </source>
</evidence>
<sequence length="205" mass="23070">MSSDGSKVVRLANKKSAKQLSIALKDVQLPDDCTCTFYLATEIPEGSRAEIWKICEENMREMYTSSSMGWNPAEKQAELFNPLARFILLTPADKPTVIAGYTVFRFEYEEEEDLLYCYELQISNGYRRKGLGKSLVNLLESVGSRMSMEKIMLTALDVNLPALDFYTAAGFKLDPCSPTYHEEGDADDEVDNNCDYQILSKILPG</sequence>
<dbReference type="InterPro" id="IPR016181">
    <property type="entry name" value="Acyl_CoA_acyltransferase"/>
</dbReference>
<dbReference type="CDD" id="cd04301">
    <property type="entry name" value="NAT_SF"/>
    <property type="match status" value="1"/>
</dbReference>
<dbReference type="Pfam" id="PF00583">
    <property type="entry name" value="Acetyltransf_1"/>
    <property type="match status" value="1"/>
</dbReference>
<keyword evidence="7" id="KW-0808">Transferase</keyword>
<feature type="domain" description="N-acetyltransferase" evidence="12">
    <location>
        <begin position="38"/>
        <end position="197"/>
    </location>
</feature>
<evidence type="ECO:0000256" key="5">
    <source>
        <dbReference type="ARBA" id="ARBA00015043"/>
    </source>
</evidence>
<evidence type="ECO:0000313" key="14">
    <source>
        <dbReference type="Proteomes" id="UP000772434"/>
    </source>
</evidence>
<dbReference type="Proteomes" id="UP000772434">
    <property type="component" value="Unassembled WGS sequence"/>
</dbReference>
<dbReference type="GO" id="GO:0043998">
    <property type="term" value="F:histone H2A acetyltransferase activity"/>
    <property type="evidence" value="ECO:0007669"/>
    <property type="project" value="InterPro"/>
</dbReference>
<dbReference type="SUPFAM" id="SSF55729">
    <property type="entry name" value="Acyl-CoA N-acyltransferases (Nat)"/>
    <property type="match status" value="1"/>
</dbReference>
<evidence type="ECO:0000313" key="13">
    <source>
        <dbReference type="EMBL" id="KAF9069107.1"/>
    </source>
</evidence>
<evidence type="ECO:0000256" key="6">
    <source>
        <dbReference type="ARBA" id="ARBA00022490"/>
    </source>
</evidence>
<dbReference type="AlphaFoldDB" id="A0A9P5U7R2"/>
<name>A0A9P5U7R2_9AGAR</name>
<dbReference type="GO" id="GO:0005634">
    <property type="term" value="C:nucleus"/>
    <property type="evidence" value="ECO:0007669"/>
    <property type="project" value="UniProtKB-SubCell"/>
</dbReference>
<dbReference type="EMBL" id="JADNRY010000054">
    <property type="protein sequence ID" value="KAF9069107.1"/>
    <property type="molecule type" value="Genomic_DNA"/>
</dbReference>
<dbReference type="PROSITE" id="PS51186">
    <property type="entry name" value="GNAT"/>
    <property type="match status" value="1"/>
</dbReference>
<comment type="catalytic activity">
    <reaction evidence="10">
        <text>N-terminal L-seryl-[histone H2A] + acetyl-CoA = N-terminal N(alpha)-acetyl-L-seryl-[histone H2A] + CoA + H(+)</text>
        <dbReference type="Rhea" id="RHEA:50600"/>
        <dbReference type="Rhea" id="RHEA-COMP:12742"/>
        <dbReference type="Rhea" id="RHEA-COMP:12744"/>
        <dbReference type="ChEBI" id="CHEBI:15378"/>
        <dbReference type="ChEBI" id="CHEBI:57287"/>
        <dbReference type="ChEBI" id="CHEBI:57288"/>
        <dbReference type="ChEBI" id="CHEBI:64738"/>
        <dbReference type="ChEBI" id="CHEBI:83690"/>
        <dbReference type="EC" id="2.3.1.257"/>
    </reaction>
</comment>